<evidence type="ECO:0000256" key="18">
    <source>
        <dbReference type="SAM" id="SignalP"/>
    </source>
</evidence>
<evidence type="ECO:0000256" key="7">
    <source>
        <dbReference type="ARBA" id="ARBA00022889"/>
    </source>
</evidence>
<keyword evidence="7" id="KW-0130">Cell adhesion</keyword>
<evidence type="ECO:0000256" key="6">
    <source>
        <dbReference type="ARBA" id="ARBA00022737"/>
    </source>
</evidence>
<dbReference type="SUPFAM" id="SSF57184">
    <property type="entry name" value="Growth factor receptor domain"/>
    <property type="match status" value="1"/>
</dbReference>
<dbReference type="FunCoup" id="E3LRX9">
    <property type="interactions" value="70"/>
</dbReference>
<feature type="disulfide bond" evidence="15">
    <location>
        <begin position="2653"/>
        <end position="2670"/>
    </location>
</feature>
<dbReference type="InterPro" id="IPR013032">
    <property type="entry name" value="EGF-like_CS"/>
</dbReference>
<feature type="domain" description="EGF-like" evidence="20">
    <location>
        <begin position="2032"/>
        <end position="2070"/>
    </location>
</feature>
<dbReference type="CDD" id="cd00054">
    <property type="entry name" value="EGF_CA"/>
    <property type="match status" value="11"/>
</dbReference>
<feature type="compositionally biased region" description="Basic and acidic residues" evidence="16">
    <location>
        <begin position="3769"/>
        <end position="3778"/>
    </location>
</feature>
<dbReference type="PROSITE" id="PS01186">
    <property type="entry name" value="EGF_2"/>
    <property type="match status" value="3"/>
</dbReference>
<dbReference type="Pfam" id="PF07645">
    <property type="entry name" value="EGF_CA"/>
    <property type="match status" value="24"/>
</dbReference>
<feature type="domain" description="EGF-like" evidence="20">
    <location>
        <begin position="2694"/>
        <end position="2733"/>
    </location>
</feature>
<keyword evidence="3 15" id="KW-0245">EGF-like domain</keyword>
<gene>
    <name evidence="22" type="primary">Cre-mua-3</name>
    <name evidence="22" type="ORF">CRE_25503</name>
</gene>
<dbReference type="FunFam" id="2.10.25.10:FF:000291">
    <property type="entry name" value="Transmembrane matrix receptor MUP-4"/>
    <property type="match status" value="7"/>
</dbReference>
<feature type="domain" description="EGF-like" evidence="20">
    <location>
        <begin position="2641"/>
        <end position="2682"/>
    </location>
</feature>
<evidence type="ECO:0000259" key="20">
    <source>
        <dbReference type="PROSITE" id="PS50026"/>
    </source>
</evidence>
<feature type="domain" description="EGF-like" evidence="20">
    <location>
        <begin position="2182"/>
        <end position="2218"/>
    </location>
</feature>
<protein>
    <submittedName>
        <fullName evidence="22">CRE-MUA-3 protein</fullName>
    </submittedName>
</protein>
<feature type="disulfide bond" evidence="15">
    <location>
        <begin position="3473"/>
        <end position="3490"/>
    </location>
</feature>
<keyword evidence="23" id="KW-1185">Reference proteome</keyword>
<evidence type="ECO:0000256" key="1">
    <source>
        <dbReference type="ARBA" id="ARBA00004162"/>
    </source>
</evidence>
<dbReference type="Proteomes" id="UP000008281">
    <property type="component" value="Unassembled WGS sequence"/>
</dbReference>
<feature type="signal peptide" evidence="18">
    <location>
        <begin position="1"/>
        <end position="22"/>
    </location>
</feature>
<evidence type="ECO:0000256" key="5">
    <source>
        <dbReference type="ARBA" id="ARBA00022729"/>
    </source>
</evidence>
<feature type="chain" id="PRO_5003174473" evidence="18">
    <location>
        <begin position="23"/>
        <end position="3860"/>
    </location>
</feature>
<dbReference type="SMART" id="SM00179">
    <property type="entry name" value="EGF_CA"/>
    <property type="match status" value="41"/>
</dbReference>
<dbReference type="InterPro" id="IPR036465">
    <property type="entry name" value="vWFA_dom_sf"/>
</dbReference>
<feature type="domain" description="EGF-like" evidence="20">
    <location>
        <begin position="2279"/>
        <end position="2318"/>
    </location>
</feature>
<feature type="domain" description="EGF-like" evidence="20">
    <location>
        <begin position="3466"/>
        <end position="3502"/>
    </location>
</feature>
<dbReference type="Pfam" id="PF25314">
    <property type="entry name" value="TNFR_nem"/>
    <property type="match status" value="2"/>
</dbReference>
<dbReference type="Gene3D" id="2.10.25.10">
    <property type="entry name" value="Laminin"/>
    <property type="match status" value="33"/>
</dbReference>
<feature type="domain" description="EGF-like" evidence="20">
    <location>
        <begin position="763"/>
        <end position="801"/>
    </location>
</feature>
<feature type="compositionally biased region" description="Basic and acidic residues" evidence="16">
    <location>
        <begin position="3795"/>
        <end position="3807"/>
    </location>
</feature>
<dbReference type="SMART" id="SM00192">
    <property type="entry name" value="LDLa"/>
    <property type="match status" value="5"/>
</dbReference>
<dbReference type="InterPro" id="IPR036055">
    <property type="entry name" value="LDL_receptor-like_sf"/>
</dbReference>
<keyword evidence="12" id="KW-0675">Receptor</keyword>
<evidence type="ECO:0000313" key="23">
    <source>
        <dbReference type="Proteomes" id="UP000008281"/>
    </source>
</evidence>
<dbReference type="InterPro" id="IPR049883">
    <property type="entry name" value="NOTCH1_EGF-like"/>
</dbReference>
<feature type="domain" description="EGF-like" evidence="20">
    <location>
        <begin position="2429"/>
        <end position="2467"/>
    </location>
</feature>
<accession>E3LRX9</accession>
<feature type="disulfide bond" evidence="15">
    <location>
        <begin position="3492"/>
        <end position="3501"/>
    </location>
</feature>
<keyword evidence="2" id="KW-1003">Cell membrane</keyword>
<evidence type="ECO:0000256" key="15">
    <source>
        <dbReference type="PROSITE-ProRule" id="PRU00076"/>
    </source>
</evidence>
<feature type="domain" description="EGF-like" evidence="20">
    <location>
        <begin position="3269"/>
        <end position="3306"/>
    </location>
</feature>
<dbReference type="SMART" id="SM00286">
    <property type="entry name" value="PTI"/>
    <property type="match status" value="14"/>
</dbReference>
<dbReference type="InterPro" id="IPR000742">
    <property type="entry name" value="EGF"/>
</dbReference>
<evidence type="ECO:0000256" key="8">
    <source>
        <dbReference type="ARBA" id="ARBA00022949"/>
    </source>
</evidence>
<feature type="compositionally biased region" description="Low complexity" evidence="16">
    <location>
        <begin position="3724"/>
        <end position="3759"/>
    </location>
</feature>
<sequence length="3860" mass="428221">MQAGTSIFLKLLLFLIFGSVYCSNSSSVCIAREEFQCRIDGLCISMKKWQDGVDDCYDGSDEVCLPWQFDCQFGSPRCISKNKLNDKTIDCYSGFDEGCPAHYFVCRDRSACIQPSKYLNGFADCVDKSDEPCAQNQFQCADGTKCIPKSQFQDGKEDCDDGSDEECTTSQFACQCGRVRCVSDKFIMDGNWDCEDGSDEFINKSIAANCTRNNKVNIATNSLSLGKLKFCSGKNPCKPELGQVCVIIGGTWRCVCKLGTFRPLGSEKCIPIELLTRYRNAPSSNCSITLEEQFGLLQGFQNKDFSKTQLERWNNIRRAPTRTLSGTTPGGSDGFLESGTERIPFMFQEDKNYVSVIPDEIIDSYGTIMTPPEFHFNRDDIQCGNKTCGLHERCQRNTEGKYECECREGFVMFSGNCHELVNECLQKKHDCHPDARCVDALIGYECLCREGYLDTSIEPKGRPGRKCRKLINECTNASLNDCSQNARCLDKPIGYTCRCQDDYVDVSSQGARKPGRNCTQAINECALNLHNCDPHAICQDQPIGYSCRCPFGFIDASQGLLEPGRKCVLAEESVSNSTKTTQCKKDTSGETICNCLPGYRNVGSKTHLDCQLEKRANPCQDYSLHDCDPVAECFSEQPGYFQCQCPKGFTDASSDKRFPGRKCVRAVDECALGRHTCDPHADCIDTHQGYTCKCRSGWSDMSLDPLRSPGRSCKKADMCSNIDCAAEAECRETPIGPMCQCVSGYVDVSRQHGRPAGRVCRAVVNECAEGRHDCSAHATCIDTADGFTCRCKDSYRDESPDTLKHPGKVCVRTVIPDPPECDVSDPMSCDPGKREVCIFVENTYKCRCANGYSRLPDGRCVVINECSEPRLNSCGKNAECIDLAEGYTCQCRSGYADISPVSQPGRICRARVNECSNKEKYNVDCSENAICVDTEHSYSCRCRPGFADVSASFNKLPGRRCIEAVNECASPSLNDCSKNAFCEDAKEGYICSCRPGYVDNSPNAARHPGRICTKPVEQIKTELKDTSFSTDDGCDPKNPKCGSNEACVNRHGQHTCECVETAFRYTDGSCRVYSACSKRNTCDRNAICLNRFDSYTCQCRQGYIDLSVDLANAPGRICKELINECASSDNECSPYARCIDATNGYACQCLDGYIDVSSRYNKPPGRHCTNSNNECSEKSLNTCDENADCVDTPDGYTCQCYSGFVDVSSNANLPPGRVCTVQTTCPKQKTDLVFLIDGSGSIGSYVFKNEVLRFVSEFVELFEIGRSKTRVGLIQYSDQIRHEFDLDQYGDRSSLLKGISETQYLTGLTRTGAAIQHMVQEGFSERRGARPQQSDIARVAIILTDGRSQDNVTGPADSARKLSINTFAIGVTDHVLASELESIAGSPNRWFYVDKFKDLDTRLRSMIQKAACPSPTKQETPSDDVCNPRTQTGCDRSLNEHCAVESGRPRCVCPEGFTRHPLTRVCGGDLCNPQLITSCIFPEECQITPYKNFRCACPEGYNRDYRSGFCVSIKEVHISPQHDANCHNGGVRCSENERCANDGSDWFCECLPGFERIRNGQCAYPGSCNPNDPMSCDVRKRQQCLPHGNIYTCQCGRNEKRHPITDICLKNECLTGDHDCDRSARCIDTDESYICACLSGFIDHSPNPTERPGRVCVAQQNECLDGSNRYHTFPSPVFPSAPLQRDAHKIFMVLIFLVCEPNRKTLEKKSDIDDLPEKRNLEEKESNSEKIIPYYSRCSPNALCTDTEEGYVCRCKTGFVDYSPNPQTFPGMVCKELVNECANPRLNQCDRNAHCIDTIEGYSCICKSGFIDMDEFGNPGRRCEQIKTNDKCSVGKNDCDRNARCIQIGDDDYSCACPPGFKDKSPSSSRPGRLCIPVIPECDNPTLNDCDSPDRAVCTDTDDGYMCRCRQGFLDISPSISVKPGRLCKPLQNECALGTDDCARDGGICEDTPDSFTCRCAMNYLDVSFDRVTRPGRKCKRLINECQTGQNDCSEEATCTDTEDSYICACPQSHIDLSPDTINRPGRRCLLRINECTSNRHDCSPNADCIDTPESYKCRCRDDFVDESPDSSRRPGRICRPALLDECRAGKHDCHVNAVCQDLPQGYTCQCSPDFLDVSPHRSTHPGRLCQPRPTPPPPECRLDGSNQCKVHLNEVCRMIGGEPKCSCPVNYQRDSSGSCSVINECLFAQLNDCHTAADCIDQVQGYTCQCKDGFKDIGDRRRPGRMCKPMVNECQYPHLNDCHQHASCTDLDEGYECKCNQGFMDHSHGRPGRICKQLINECTRPNLNSCDRNARCIDKEEGYECECRDGFIDVSPSSTLKGRACRELVNECANPRLNDCDKNARCKDTMDSYECDCPVNSKDISPSPSFPGRVCLMFINECESGVHDCDPSATCRDNEQSFTCECPNGFVDRSPNKLARPGRVCVKLVDECREGRHTCSSHADCRDLEEGYTCECRDGYVDRSPNLASQPGRVCSAPEVCPPNHDCSSAAVCEPLGGMKYQCVCIQGYVDQSPGSQKGRVCVRINSDMFSDNACHDPRLNTCSRNAICYDEPRGYRCECKRGFMDRSPDSSQRGRVCEPPPPPSPPPRHPCQDPERNDCHPAGTCRATGAQSYTCECLAGYADRSPNPLQKPGRLCVLTEPICLDPEQNDCHAAAICSEVNGPEKYTCKCRDGYIDESPDPLRRPGRICKGMVNECLDRSLNDCHSLAVCKDLPNGYTCQCPINAKDQSPDPRKPGRLCSLAVNECANPSLNSCSAFADCFDEENGYRCRCRQGYHDDDPSHPGHRCSFSKCSPFLKLINKLIYSVINECDSSNLNDCDRNANCIDTAGGYNCVCKAPYRDEGPPQSPGRICRLNECLDPNRNTCDRNADCRDLDYGYTCTCRHGFYDQSPNPQEPGRICIEFQQEEHIERVKVTKVQSEEPRREFPCGRDDCIKARGEVCISGEYCGCKPGEGRSASTGKCQAVQETPFELRVVTRDQRPLMYSTEFGSQKSPSYVEIVELFEKNMARTFGGTSLAPRYVNTKVDYITHPKTKNSSWDQGLLFKYEVQTTKSQSQPIDECELWKQMQASLDRTNGAIGGGSLRVASDTDLLNPCKQQEEWGQCGGMSCKEHLKEVCIAGHICGCPDGMKRKDSNSECRVVESWNVPLWVVRDKEKPIIFSESFDNPQTPVYKDYSKRLEKGIEGCYPHTELRNAFVTAEVNDIVNPVLMNASYDTGLLFNTTVHFRKGMVQVPSDAYYQLVKYITKENNNEVGDSELYLNPTQPDPFNPCFKNDCDPHGKCMETSKYTYKCECGVGYRDINPQTPGKKCLPVHGFNECERKEDNECSENARCIDLDHLYKCECLPSYYDTSPAGSVPGSLCVLDYCSDVNFCPTNTTCKNMEQQAECKCDPGFTDIRKSEKRTALMLGDDTLCMHVRDVDECALGLNNCSGVAHCIDKAVGYTCKCPDGYIDGNPDEPGRVCGALLCDLCNAHGDCVHNTATNNITCVCTDGWSGAQCQVAPSNASLVLLILLALLFLLLTLCCLLYMCTKCHCFKGRGFAGAGANGFGYRRGGAWPWSTLEGSSSSESGAGEFSGMSAAGNEYYPDMGIPRAKLKSGMMASGNTTETRNMEVARLDQYLDENAVRIPRAHLVDVHGEHSFDSMSEASSEYTIKEEIERKVTTDVTTKEIKTTTTTDEQGNTVVTTTEAVHPRDTTVIHGGAFMQNESSSSSFSGGERMYQSQSSQSQQQQQSMAQSLAQRATSAGYSSSGMDSSAHNSGYASIRHTGERERGDSVEEFSIGRARGMTASRGYEHTSSENREVEEYCSEEEDVEHSVGDKRTVVTKNHSFEPFANGESEKFKTEVVTSQTSTHVTKK</sequence>
<keyword evidence="10 17" id="KW-0472">Membrane</keyword>
<dbReference type="PROSITE" id="PS00010">
    <property type="entry name" value="ASX_HYDROXYL"/>
    <property type="match status" value="31"/>
</dbReference>
<dbReference type="GO" id="GO:0030056">
    <property type="term" value="C:hemidesmosome"/>
    <property type="evidence" value="ECO:0007669"/>
    <property type="project" value="UniProtKB-SubCell"/>
</dbReference>
<feature type="region of interest" description="Disordered" evidence="16">
    <location>
        <begin position="3701"/>
        <end position="3822"/>
    </location>
</feature>
<proteinExistence type="predicted"/>
<keyword evidence="5 18" id="KW-0732">Signal</keyword>
<dbReference type="CDD" id="cd00112">
    <property type="entry name" value="LDLa"/>
    <property type="match status" value="2"/>
</dbReference>
<feature type="region of interest" description="Disordered" evidence="16">
    <location>
        <begin position="2568"/>
        <end position="2597"/>
    </location>
</feature>
<organism evidence="23">
    <name type="scientific">Caenorhabditis remanei</name>
    <name type="common">Caenorhabditis vulgaris</name>
    <dbReference type="NCBI Taxonomy" id="31234"/>
    <lineage>
        <taxon>Eukaryota</taxon>
        <taxon>Metazoa</taxon>
        <taxon>Ecdysozoa</taxon>
        <taxon>Nematoda</taxon>
        <taxon>Chromadorea</taxon>
        <taxon>Rhabditida</taxon>
        <taxon>Rhabditina</taxon>
        <taxon>Rhabditomorpha</taxon>
        <taxon>Rhabditoidea</taxon>
        <taxon>Rhabditidae</taxon>
        <taxon>Peloderinae</taxon>
        <taxon>Caenorhabditis</taxon>
    </lineage>
</organism>
<feature type="domain" description="EGF-like" evidence="20">
    <location>
        <begin position="1777"/>
        <end position="1824"/>
    </location>
</feature>
<dbReference type="InParanoid" id="E3LRX9"/>
<evidence type="ECO:0000256" key="17">
    <source>
        <dbReference type="SAM" id="Phobius"/>
    </source>
</evidence>
<dbReference type="SMART" id="SM00327">
    <property type="entry name" value="VWA"/>
    <property type="match status" value="1"/>
</dbReference>
<feature type="domain" description="EGF-like" evidence="20">
    <location>
        <begin position="470"/>
        <end position="509"/>
    </location>
</feature>
<feature type="domain" description="EGF-like" evidence="20">
    <location>
        <begin position="3317"/>
        <end position="3356"/>
    </location>
</feature>
<dbReference type="GO" id="GO:0005882">
    <property type="term" value="C:intermediate filament"/>
    <property type="evidence" value="ECO:0007669"/>
    <property type="project" value="EnsemblMetazoa"/>
</dbReference>
<dbReference type="EMBL" id="DS268414">
    <property type="protein sequence ID" value="EFP09260.1"/>
    <property type="molecule type" value="Genomic_DNA"/>
</dbReference>
<dbReference type="InterPro" id="IPR057353">
    <property type="entry name" value="TNFR_nem"/>
</dbReference>
<feature type="domain" description="SEA" evidence="19">
    <location>
        <begin position="2966"/>
        <end position="3092"/>
    </location>
</feature>
<dbReference type="PROSITE" id="PS50234">
    <property type="entry name" value="VWFA"/>
    <property type="match status" value="1"/>
</dbReference>
<keyword evidence="4 17" id="KW-0812">Transmembrane</keyword>
<dbReference type="HOGENOM" id="CLU_000420_0_0_1"/>
<evidence type="ECO:0000256" key="10">
    <source>
        <dbReference type="ARBA" id="ARBA00023136"/>
    </source>
</evidence>
<evidence type="ECO:0000256" key="13">
    <source>
        <dbReference type="ARBA" id="ARBA00023180"/>
    </source>
</evidence>
<evidence type="ECO:0000256" key="4">
    <source>
        <dbReference type="ARBA" id="ARBA00022692"/>
    </source>
</evidence>
<evidence type="ECO:0000256" key="9">
    <source>
        <dbReference type="ARBA" id="ARBA00022989"/>
    </source>
</evidence>
<feature type="domain" description="EGF-like" evidence="20">
    <location>
        <begin position="1121"/>
        <end position="1159"/>
    </location>
</feature>
<dbReference type="InterPro" id="IPR002035">
    <property type="entry name" value="VWF_A"/>
</dbReference>
<dbReference type="eggNOG" id="KOG1217">
    <property type="taxonomic scope" value="Eukaryota"/>
</dbReference>
<dbReference type="PROSITE" id="PS50068">
    <property type="entry name" value="LDLRA_2"/>
    <property type="match status" value="4"/>
</dbReference>
<dbReference type="PROSITE" id="PS00022">
    <property type="entry name" value="EGF_1"/>
    <property type="match status" value="1"/>
</dbReference>
<dbReference type="Pfam" id="PF00092">
    <property type="entry name" value="VWA"/>
    <property type="match status" value="1"/>
</dbReference>
<evidence type="ECO:0000259" key="21">
    <source>
        <dbReference type="PROSITE" id="PS50234"/>
    </source>
</evidence>
<feature type="domain" description="EGF-like" evidence="20">
    <location>
        <begin position="2532"/>
        <end position="2571"/>
    </location>
</feature>
<keyword evidence="11 15" id="KW-1015">Disulfide bond</keyword>
<comment type="subcellular location">
    <subcellularLocation>
        <location evidence="14">Cell junction</location>
        <location evidence="14">Hemidesmosome</location>
    </subcellularLocation>
    <subcellularLocation>
        <location evidence="1">Cell membrane</location>
        <topology evidence="1">Single-pass membrane protein</topology>
    </subcellularLocation>
</comment>
<dbReference type="InterPro" id="IPR052235">
    <property type="entry name" value="Nephronectin_domain"/>
</dbReference>
<evidence type="ECO:0000256" key="11">
    <source>
        <dbReference type="ARBA" id="ARBA00023157"/>
    </source>
</evidence>
<dbReference type="SUPFAM" id="SSF53300">
    <property type="entry name" value="vWA-like"/>
    <property type="match status" value="1"/>
</dbReference>
<dbReference type="OrthoDB" id="4405280at2759"/>
<dbReference type="FunFam" id="3.40.50.410:FF:000047">
    <property type="entry name" value="von Willebrand factor A domain containing 2"/>
    <property type="match status" value="1"/>
</dbReference>
<feature type="domain" description="VWFA" evidence="21">
    <location>
        <begin position="1231"/>
        <end position="1407"/>
    </location>
</feature>
<dbReference type="GO" id="GO:0007160">
    <property type="term" value="P:cell-matrix adhesion"/>
    <property type="evidence" value="ECO:0007669"/>
    <property type="project" value="EnsemblMetazoa"/>
</dbReference>
<dbReference type="PANTHER" id="PTHR24050">
    <property type="entry name" value="PA14 DOMAIN-CONTAINING PROTEIN"/>
    <property type="match status" value="1"/>
</dbReference>
<feature type="domain" description="EGF-like" evidence="20">
    <location>
        <begin position="862"/>
        <end position="901"/>
    </location>
</feature>
<dbReference type="PRINTS" id="PR00453">
    <property type="entry name" value="VWFADOMAIN"/>
</dbReference>
<dbReference type="PROSITE" id="PS50026">
    <property type="entry name" value="EGF_3"/>
    <property type="match status" value="38"/>
</dbReference>
<keyword evidence="13" id="KW-0325">Glycoprotein</keyword>
<feature type="domain" description="EGF-like" evidence="20">
    <location>
        <begin position="3365"/>
        <end position="3402"/>
    </location>
</feature>
<dbReference type="InterPro" id="IPR009030">
    <property type="entry name" value="Growth_fac_rcpt_cys_sf"/>
</dbReference>
<dbReference type="Pfam" id="PF23427">
    <property type="entry name" value="EGF_4"/>
    <property type="match status" value="1"/>
</dbReference>
<dbReference type="PROSITE" id="PS01187">
    <property type="entry name" value="EGF_CA"/>
    <property type="match status" value="1"/>
</dbReference>
<feature type="domain" description="EGF-like" evidence="20">
    <location>
        <begin position="715"/>
        <end position="751"/>
    </location>
</feature>
<dbReference type="InterPro" id="IPR056590">
    <property type="entry name" value="Mua-3/Mup-4_EGF"/>
</dbReference>
<dbReference type="Pfam" id="PF12661">
    <property type="entry name" value="hEGF"/>
    <property type="match status" value="3"/>
</dbReference>
<dbReference type="Gene3D" id="3.40.50.410">
    <property type="entry name" value="von Willebrand factor, type A domain"/>
    <property type="match status" value="1"/>
</dbReference>
<feature type="domain" description="EGF-like" evidence="20">
    <location>
        <begin position="2231"/>
        <end position="2269"/>
    </location>
</feature>
<feature type="domain" description="EGF-like" evidence="20">
    <location>
        <begin position="1982"/>
        <end position="2020"/>
    </location>
</feature>
<dbReference type="SMART" id="SM00200">
    <property type="entry name" value="SEA"/>
    <property type="match status" value="2"/>
</dbReference>
<dbReference type="OMA" id="PPRHPCQ"/>
<feature type="domain" description="EGF-like" evidence="20">
    <location>
        <begin position="3421"/>
        <end position="3459"/>
    </location>
</feature>
<feature type="domain" description="EGF-like" evidence="20">
    <location>
        <begin position="1609"/>
        <end position="1647"/>
    </location>
</feature>
<feature type="transmembrane region" description="Helical" evidence="17">
    <location>
        <begin position="3510"/>
        <end position="3531"/>
    </location>
</feature>
<feature type="domain" description="EGF-like" evidence="20">
    <location>
        <begin position="1828"/>
        <end position="1867"/>
    </location>
</feature>
<dbReference type="Pfam" id="PF00008">
    <property type="entry name" value="EGF"/>
    <property type="match status" value="2"/>
</dbReference>
<feature type="domain" description="EGF-like" evidence="20">
    <location>
        <begin position="2083"/>
        <end position="2121"/>
    </location>
</feature>
<evidence type="ECO:0000256" key="14">
    <source>
        <dbReference type="ARBA" id="ARBA00060371"/>
    </source>
</evidence>
<feature type="domain" description="EGF-like" evidence="20">
    <location>
        <begin position="1072"/>
        <end position="1109"/>
    </location>
</feature>
<evidence type="ECO:0000313" key="22">
    <source>
        <dbReference type="EMBL" id="EFP09260.1"/>
    </source>
</evidence>
<dbReference type="PRINTS" id="PR00261">
    <property type="entry name" value="LDLRECEPTOR"/>
</dbReference>
<evidence type="ECO:0000256" key="16">
    <source>
        <dbReference type="SAM" id="MobiDB-lite"/>
    </source>
</evidence>
<feature type="domain" description="EGF-like" evidence="20">
    <location>
        <begin position="964"/>
        <end position="1003"/>
    </location>
</feature>
<dbReference type="InterPro" id="IPR000152">
    <property type="entry name" value="EGF-type_Asp/Asn_hydroxyl_site"/>
</dbReference>
<feature type="domain" description="EGF-like" evidence="20">
    <location>
        <begin position="2379"/>
        <end position="2417"/>
    </location>
</feature>
<feature type="domain" description="EGF-like" evidence="20">
    <location>
        <begin position="2808"/>
        <end position="2847"/>
    </location>
</feature>
<keyword evidence="8" id="KW-0965">Cell junction</keyword>
<dbReference type="STRING" id="31234.E3LRX9"/>
<dbReference type="PANTHER" id="PTHR24050:SF28">
    <property type="entry name" value="UROMODULIN-LIKE"/>
    <property type="match status" value="1"/>
</dbReference>
<evidence type="ECO:0000256" key="12">
    <source>
        <dbReference type="ARBA" id="ARBA00023170"/>
    </source>
</evidence>
<dbReference type="InterPro" id="IPR002172">
    <property type="entry name" value="LDrepeatLR_classA_rpt"/>
</dbReference>
<feature type="domain" description="EGF-like" evidence="20">
    <location>
        <begin position="2744"/>
        <end position="2783"/>
    </location>
</feature>
<dbReference type="FunFam" id="2.10.25.10:FF:000822">
    <property type="entry name" value="Transmembrane matrix receptor MUP-4"/>
    <property type="match status" value="1"/>
</dbReference>
<dbReference type="GO" id="GO:0005886">
    <property type="term" value="C:plasma membrane"/>
    <property type="evidence" value="ECO:0007669"/>
    <property type="project" value="UniProtKB-SubCell"/>
</dbReference>
<dbReference type="InterPro" id="IPR001881">
    <property type="entry name" value="EGF-like_Ca-bd_dom"/>
</dbReference>
<dbReference type="eggNOG" id="KOG3544">
    <property type="taxonomic scope" value="Eukaryota"/>
</dbReference>
<feature type="domain" description="EGF-like" evidence="20">
    <location>
        <begin position="615"/>
        <end position="655"/>
    </location>
</feature>
<dbReference type="PROSITE" id="PS50024">
    <property type="entry name" value="SEA"/>
    <property type="match status" value="2"/>
</dbReference>
<dbReference type="Pfam" id="PF01390">
    <property type="entry name" value="SEA"/>
    <property type="match status" value="1"/>
</dbReference>
<feature type="domain" description="EGF-like" evidence="20">
    <location>
        <begin position="1171"/>
        <end position="1210"/>
    </location>
</feature>
<dbReference type="GO" id="GO:0005509">
    <property type="term" value="F:calcium ion binding"/>
    <property type="evidence" value="ECO:0007669"/>
    <property type="project" value="InterPro"/>
</dbReference>
<feature type="compositionally biased region" description="Pro residues" evidence="16">
    <location>
        <begin position="2580"/>
        <end position="2591"/>
    </location>
</feature>
<feature type="domain" description="EGF-like" evidence="20">
    <location>
        <begin position="2589"/>
        <end position="2629"/>
    </location>
</feature>
<reference evidence="22" key="1">
    <citation type="submission" date="2007-07" db="EMBL/GenBank/DDBJ databases">
        <title>PCAP assembly of the Caenorhabditis remanei genome.</title>
        <authorList>
            <consortium name="The Caenorhabditis remanei Sequencing Consortium"/>
            <person name="Wilson R.K."/>
        </authorList>
    </citation>
    <scope>NUCLEOTIDE SEQUENCE [LARGE SCALE GENOMIC DNA]</scope>
    <source>
        <strain evidence="22">PB4641</strain>
    </source>
</reference>
<feature type="domain" description="EGF-like" evidence="20">
    <location>
        <begin position="420"/>
        <end position="458"/>
    </location>
</feature>
<evidence type="ECO:0000256" key="3">
    <source>
        <dbReference type="ARBA" id="ARBA00022536"/>
    </source>
</evidence>
<dbReference type="SMART" id="SM00181">
    <property type="entry name" value="EGF"/>
    <property type="match status" value="51"/>
</dbReference>
<dbReference type="InterPro" id="IPR018097">
    <property type="entry name" value="EGF_Ca-bd_CS"/>
</dbReference>
<evidence type="ECO:0000256" key="2">
    <source>
        <dbReference type="ARBA" id="ARBA00022475"/>
    </source>
</evidence>
<dbReference type="eggNOG" id="KOG1215">
    <property type="taxonomic scope" value="Eukaryota"/>
</dbReference>
<dbReference type="SUPFAM" id="SSF57424">
    <property type="entry name" value="LDL receptor-like module"/>
    <property type="match status" value="3"/>
</dbReference>
<dbReference type="SUPFAM" id="SSF57196">
    <property type="entry name" value="EGF/Laminin"/>
    <property type="match status" value="11"/>
</dbReference>
<keyword evidence="9 17" id="KW-1133">Transmembrane helix</keyword>
<dbReference type="Gene3D" id="4.10.400.10">
    <property type="entry name" value="Low-density Lipoprotein Receptor"/>
    <property type="match status" value="4"/>
</dbReference>
<feature type="domain" description="SEA" evidence="19">
    <location>
        <begin position="3142"/>
        <end position="3267"/>
    </location>
</feature>
<feature type="domain" description="EGF-like" evidence="20">
    <location>
        <begin position="666"/>
        <end position="704"/>
    </location>
</feature>
<feature type="domain" description="EGF-like" evidence="20">
    <location>
        <begin position="2855"/>
        <end position="2894"/>
    </location>
</feature>
<keyword evidence="6" id="KW-0677">Repeat</keyword>
<dbReference type="Pfam" id="PF00057">
    <property type="entry name" value="Ldl_recept_a"/>
    <property type="match status" value="2"/>
</dbReference>
<feature type="domain" description="EGF-like" evidence="20">
    <location>
        <begin position="911"/>
        <end position="952"/>
    </location>
</feature>
<evidence type="ECO:0000259" key="19">
    <source>
        <dbReference type="PROSITE" id="PS50024"/>
    </source>
</evidence>
<feature type="domain" description="EGF-like" evidence="20">
    <location>
        <begin position="521"/>
        <end position="559"/>
    </location>
</feature>
<feature type="domain" description="EGF-like" evidence="20">
    <location>
        <begin position="1931"/>
        <end position="1970"/>
    </location>
</feature>
<dbReference type="InterPro" id="IPR000082">
    <property type="entry name" value="SEA_dom"/>
</dbReference>
<comment type="caution">
    <text evidence="15">Lacks conserved residue(s) required for the propagation of feature annotation.</text>
</comment>
<feature type="domain" description="EGF-like" evidence="20">
    <location>
        <begin position="2329"/>
        <end position="2377"/>
    </location>
</feature>
<dbReference type="Pfam" id="PF25478">
    <property type="entry name" value="EGF_Mua-3"/>
    <property type="match status" value="1"/>
</dbReference>
<name>E3LRX9_CAERE</name>
<dbReference type="FunFam" id="2.10.25.10:FF:000973">
    <property type="entry name" value="Transmembrane cell adhesion receptor mua-3"/>
    <property type="match status" value="1"/>
</dbReference>